<dbReference type="GO" id="GO:0006508">
    <property type="term" value="P:proteolysis"/>
    <property type="evidence" value="ECO:0007669"/>
    <property type="project" value="UniProtKB-KW"/>
</dbReference>
<evidence type="ECO:0000256" key="3">
    <source>
        <dbReference type="ARBA" id="ARBA00022670"/>
    </source>
</evidence>
<evidence type="ECO:0000313" key="16">
    <source>
        <dbReference type="EMBL" id="KAK7340028.1"/>
    </source>
</evidence>
<evidence type="ECO:0000256" key="13">
    <source>
        <dbReference type="SAM" id="Coils"/>
    </source>
</evidence>
<evidence type="ECO:0000256" key="4">
    <source>
        <dbReference type="ARBA" id="ARBA00022729"/>
    </source>
</evidence>
<feature type="coiled-coil region" evidence="13">
    <location>
        <begin position="209"/>
        <end position="236"/>
    </location>
</feature>
<evidence type="ECO:0000256" key="10">
    <source>
        <dbReference type="ARBA" id="ARBA00037221"/>
    </source>
</evidence>
<evidence type="ECO:0000256" key="12">
    <source>
        <dbReference type="ARBA" id="ARBA00041785"/>
    </source>
</evidence>
<dbReference type="PANTHER" id="PTHR11480">
    <property type="entry name" value="SAPOSIN-RELATED"/>
    <property type="match status" value="1"/>
</dbReference>
<dbReference type="InterPro" id="IPR008138">
    <property type="entry name" value="SapB_2"/>
</dbReference>
<reference evidence="16 17" key="1">
    <citation type="submission" date="2024-01" db="EMBL/GenBank/DDBJ databases">
        <title>The genomes of 5 underutilized Papilionoideae crops provide insights into root nodulation and disease resistanc.</title>
        <authorList>
            <person name="Jiang F."/>
        </authorList>
    </citation>
    <scope>NUCLEOTIDE SEQUENCE [LARGE SCALE GENOMIC DNA]</scope>
    <source>
        <strain evidence="16">LVBAO_FW01</strain>
        <tissue evidence="16">Leaves</tissue>
    </source>
</reference>
<evidence type="ECO:0000256" key="5">
    <source>
        <dbReference type="ARBA" id="ARBA00022737"/>
    </source>
</evidence>
<keyword evidence="9" id="KW-0325">Glycoprotein</keyword>
<accession>A0AAN9LUV0</accession>
<evidence type="ECO:0000256" key="14">
    <source>
        <dbReference type="SAM" id="SignalP"/>
    </source>
</evidence>
<comment type="caution">
    <text evidence="16">The sequence shown here is derived from an EMBL/GenBank/DDBJ whole genome shotgun (WGS) entry which is preliminary data.</text>
</comment>
<dbReference type="PANTHER" id="PTHR11480:SF80">
    <property type="entry name" value="SAPOSIN-RELATED"/>
    <property type="match status" value="1"/>
</dbReference>
<evidence type="ECO:0000256" key="2">
    <source>
        <dbReference type="ARBA" id="ARBA00022525"/>
    </source>
</evidence>
<gene>
    <name evidence="16" type="ORF">VNO77_20720</name>
</gene>
<evidence type="ECO:0000256" key="7">
    <source>
        <dbReference type="ARBA" id="ARBA00023145"/>
    </source>
</evidence>
<evidence type="ECO:0000256" key="6">
    <source>
        <dbReference type="ARBA" id="ARBA00022750"/>
    </source>
</evidence>
<keyword evidence="2" id="KW-0964">Secreted</keyword>
<dbReference type="InterPro" id="IPR008139">
    <property type="entry name" value="SaposinB_dom"/>
</dbReference>
<name>A0AAN9LUV0_CANGL</name>
<dbReference type="EMBL" id="JAYMYQ010000004">
    <property type="protein sequence ID" value="KAK7340028.1"/>
    <property type="molecule type" value="Genomic_DNA"/>
</dbReference>
<dbReference type="InterPro" id="IPR007856">
    <property type="entry name" value="SapB_1"/>
</dbReference>
<evidence type="ECO:0000256" key="1">
    <source>
        <dbReference type="ARBA" id="ARBA00004239"/>
    </source>
</evidence>
<sequence length="238" mass="27496">MEKRMGLLFLLALGAVWASDARELANPDHWSKLSKKPDVCALCEEYTAKALDYLHENKTQNEITDILHNTCYQLRPFKQKCITLVDYYAPLFFLEIASIQPGELCHKVNLCEGIAYISLQVQANSYGFCKDTISTLLAKLKDSNTECRRMVFDYGPLVFDNAEKFLEMTDICSYTAHYMPSRLQQWLPDKPFFLSLNYGNNVFTQLMVNLFLKIAIDLLEKQMKELQSNVVQMDEKMI</sequence>
<keyword evidence="6" id="KW-0064">Aspartyl protease</keyword>
<keyword evidence="6" id="KW-0378">Hydrolase</keyword>
<feature type="chain" id="PRO_5042902474" description="Pulmonary surfactant-associated protein B" evidence="14">
    <location>
        <begin position="22"/>
        <end position="238"/>
    </location>
</feature>
<keyword evidence="3" id="KW-0645">Protease</keyword>
<keyword evidence="5" id="KW-0677">Repeat</keyword>
<dbReference type="Proteomes" id="UP001367508">
    <property type="component" value="Unassembled WGS sequence"/>
</dbReference>
<evidence type="ECO:0000259" key="15">
    <source>
        <dbReference type="PROSITE" id="PS50015"/>
    </source>
</evidence>
<feature type="domain" description="Saposin B-type" evidence="15">
    <location>
        <begin position="36"/>
        <end position="115"/>
    </location>
</feature>
<keyword evidence="7" id="KW-0865">Zymogen</keyword>
<dbReference type="PROSITE" id="PS50015">
    <property type="entry name" value="SAP_B"/>
    <property type="match status" value="1"/>
</dbReference>
<comment type="function">
    <text evidence="10">Pulmonary surfactant-associated proteins promote alveolar stability by lowering the surface tension at the air-liquid interface in the peripheral air spaces. SP-B increases the collapse pressure of palmitic acid to nearly 70 millinewtons per meter.</text>
</comment>
<protein>
    <recommendedName>
        <fullName evidence="11">Pulmonary surfactant-associated protein B</fullName>
    </recommendedName>
    <alternativeName>
        <fullName evidence="12">Pulmonary surfactant-associated proteolipid SPL(Phe)</fullName>
    </alternativeName>
</protein>
<keyword evidence="4 14" id="KW-0732">Signal</keyword>
<evidence type="ECO:0000256" key="8">
    <source>
        <dbReference type="ARBA" id="ARBA00023157"/>
    </source>
</evidence>
<dbReference type="SMART" id="SM00741">
    <property type="entry name" value="SapB"/>
    <property type="match status" value="1"/>
</dbReference>
<dbReference type="SUPFAM" id="SSF47862">
    <property type="entry name" value="Saposin"/>
    <property type="match status" value="1"/>
</dbReference>
<dbReference type="InterPro" id="IPR011001">
    <property type="entry name" value="Saposin-like"/>
</dbReference>
<evidence type="ECO:0000256" key="11">
    <source>
        <dbReference type="ARBA" id="ARBA00041094"/>
    </source>
</evidence>
<keyword evidence="17" id="KW-1185">Reference proteome</keyword>
<dbReference type="GO" id="GO:0005576">
    <property type="term" value="C:extracellular region"/>
    <property type="evidence" value="ECO:0007669"/>
    <property type="project" value="UniProtKB-SubCell"/>
</dbReference>
<dbReference type="Pfam" id="PF03489">
    <property type="entry name" value="SapB_2"/>
    <property type="match status" value="1"/>
</dbReference>
<dbReference type="FunFam" id="1.10.225.10:FF:000008">
    <property type="entry name" value="Pulmonary surfactant-associated protein B"/>
    <property type="match status" value="1"/>
</dbReference>
<organism evidence="16 17">
    <name type="scientific">Canavalia gladiata</name>
    <name type="common">Sword bean</name>
    <name type="synonym">Dolichos gladiatus</name>
    <dbReference type="NCBI Taxonomy" id="3824"/>
    <lineage>
        <taxon>Eukaryota</taxon>
        <taxon>Viridiplantae</taxon>
        <taxon>Streptophyta</taxon>
        <taxon>Embryophyta</taxon>
        <taxon>Tracheophyta</taxon>
        <taxon>Spermatophyta</taxon>
        <taxon>Magnoliopsida</taxon>
        <taxon>eudicotyledons</taxon>
        <taxon>Gunneridae</taxon>
        <taxon>Pentapetalae</taxon>
        <taxon>rosids</taxon>
        <taxon>fabids</taxon>
        <taxon>Fabales</taxon>
        <taxon>Fabaceae</taxon>
        <taxon>Papilionoideae</taxon>
        <taxon>50 kb inversion clade</taxon>
        <taxon>NPAAA clade</taxon>
        <taxon>indigoferoid/millettioid clade</taxon>
        <taxon>Phaseoleae</taxon>
        <taxon>Canavalia</taxon>
    </lineage>
</organism>
<dbReference type="Pfam" id="PF05184">
    <property type="entry name" value="SapB_1"/>
    <property type="match status" value="1"/>
</dbReference>
<dbReference type="GO" id="GO:0004190">
    <property type="term" value="F:aspartic-type endopeptidase activity"/>
    <property type="evidence" value="ECO:0007669"/>
    <property type="project" value="UniProtKB-KW"/>
</dbReference>
<keyword evidence="13" id="KW-0175">Coiled coil</keyword>
<dbReference type="GO" id="GO:0006629">
    <property type="term" value="P:lipid metabolic process"/>
    <property type="evidence" value="ECO:0007669"/>
    <property type="project" value="InterPro"/>
</dbReference>
<dbReference type="Gene3D" id="1.10.225.10">
    <property type="entry name" value="Saposin-like"/>
    <property type="match status" value="1"/>
</dbReference>
<proteinExistence type="predicted"/>
<keyword evidence="8" id="KW-1015">Disulfide bond</keyword>
<dbReference type="AlphaFoldDB" id="A0AAN9LUV0"/>
<evidence type="ECO:0000256" key="9">
    <source>
        <dbReference type="ARBA" id="ARBA00023180"/>
    </source>
</evidence>
<dbReference type="InterPro" id="IPR051428">
    <property type="entry name" value="Sphingo_Act-Surfact_Prot"/>
</dbReference>
<evidence type="ECO:0000313" key="17">
    <source>
        <dbReference type="Proteomes" id="UP001367508"/>
    </source>
</evidence>
<feature type="signal peptide" evidence="14">
    <location>
        <begin position="1"/>
        <end position="21"/>
    </location>
</feature>
<comment type="subcellular location">
    <subcellularLocation>
        <location evidence="1">Secreted</location>
        <location evidence="1">Extracellular space</location>
    </subcellularLocation>
</comment>